<feature type="transmembrane region" description="Helical" evidence="6">
    <location>
        <begin position="227"/>
        <end position="244"/>
    </location>
</feature>
<dbReference type="PANTHER" id="PTHR16119:SF17">
    <property type="entry name" value="TRANSMEMBRANE PROTEIN 144"/>
    <property type="match status" value="1"/>
</dbReference>
<dbReference type="Proteomes" id="UP000323011">
    <property type="component" value="Unassembled WGS sequence"/>
</dbReference>
<keyword evidence="4 6" id="KW-1133">Transmembrane helix</keyword>
<evidence type="ECO:0000256" key="6">
    <source>
        <dbReference type="SAM" id="Phobius"/>
    </source>
</evidence>
<dbReference type="AlphaFoldDB" id="A0A5A8E3P2"/>
<dbReference type="GO" id="GO:0016020">
    <property type="term" value="C:membrane"/>
    <property type="evidence" value="ECO:0007669"/>
    <property type="project" value="UniProtKB-SubCell"/>
</dbReference>
<evidence type="ECO:0000313" key="9">
    <source>
        <dbReference type="EMBL" id="KAA0171968.1"/>
    </source>
</evidence>
<sequence>MANISLGLICAAVSVLFFGSNFIPTKVYKTGDGVFFQWVLCTGILLTGTVCFLIQCTMGASCPAFEPLAVLGGAIWCTGNMMVVPVVKTIGLSLGLVIWGSANLIMGWASGKFGFFGLKPESVPNPALNYVGVVVAICSLVLSVFIRPTVGRGEPEGDGEDELGFDSDDDKLEQALVPPGAADFGQGVINTDGGGDTRSVLSELEHVAEADQQELFLTKLPRWQQQIVGVTLSIVSGLLYGVNFDPPQYIVDHPADFPGAPKQPVELVFSHFVGIWMASTVYFLAYAVYMRNKPAVYPRVILPAIVSGVMWAIADICWFIANANLQFVVSFPLITMGPGIVGSLWGVFAFGEIRGTRNYLILASVFAVAATGSGLIIASKF</sequence>
<evidence type="ECO:0000256" key="3">
    <source>
        <dbReference type="ARBA" id="ARBA00022692"/>
    </source>
</evidence>
<dbReference type="OMA" id="EFYPLAM"/>
<evidence type="ECO:0000313" key="10">
    <source>
        <dbReference type="Proteomes" id="UP000323011"/>
    </source>
</evidence>
<feature type="transmembrane region" description="Helical" evidence="6">
    <location>
        <begin position="6"/>
        <end position="23"/>
    </location>
</feature>
<evidence type="ECO:0000256" key="5">
    <source>
        <dbReference type="ARBA" id="ARBA00023136"/>
    </source>
</evidence>
<feature type="transmembrane region" description="Helical" evidence="6">
    <location>
        <begin position="35"/>
        <end position="55"/>
    </location>
</feature>
<dbReference type="Proteomes" id="UP000325113">
    <property type="component" value="Unassembled WGS sequence"/>
</dbReference>
<dbReference type="InterPro" id="IPR010651">
    <property type="entry name" value="Sugar_transport"/>
</dbReference>
<protein>
    <recommendedName>
        <fullName evidence="13">Transmembrane protein 144</fullName>
    </recommendedName>
</protein>
<comment type="subcellular location">
    <subcellularLocation>
        <location evidence="1">Membrane</location>
        <topology evidence="1">Multi-pass membrane protein</topology>
    </subcellularLocation>
</comment>
<dbReference type="EMBL" id="VLTM01000044">
    <property type="protein sequence ID" value="KAA0160449.1"/>
    <property type="molecule type" value="Genomic_DNA"/>
</dbReference>
<feature type="transmembrane region" description="Helical" evidence="6">
    <location>
        <begin position="359"/>
        <end position="378"/>
    </location>
</feature>
<dbReference type="InterPro" id="IPR012435">
    <property type="entry name" value="TMEM144"/>
</dbReference>
<feature type="transmembrane region" description="Helical" evidence="6">
    <location>
        <begin position="300"/>
        <end position="321"/>
    </location>
</feature>
<dbReference type="GO" id="GO:0015144">
    <property type="term" value="F:carbohydrate transmembrane transporter activity"/>
    <property type="evidence" value="ECO:0007669"/>
    <property type="project" value="InterPro"/>
</dbReference>
<comment type="similarity">
    <text evidence="2">Belongs to the TMEM144 family.</text>
</comment>
<feature type="transmembrane region" description="Helical" evidence="6">
    <location>
        <begin position="127"/>
        <end position="146"/>
    </location>
</feature>
<evidence type="ECO:0000256" key="2">
    <source>
        <dbReference type="ARBA" id="ARBA00005731"/>
    </source>
</evidence>
<dbReference type="EMBL" id="VLTN01000001">
    <property type="protein sequence ID" value="KAA0157547.1"/>
    <property type="molecule type" value="Genomic_DNA"/>
</dbReference>
<keyword evidence="5 6" id="KW-0472">Membrane</keyword>
<evidence type="ECO:0000313" key="11">
    <source>
        <dbReference type="Proteomes" id="UP000324907"/>
    </source>
</evidence>
<organism evidence="9 11">
    <name type="scientific">Cafeteria roenbergensis</name>
    <name type="common">Marine flagellate</name>
    <dbReference type="NCBI Taxonomy" id="33653"/>
    <lineage>
        <taxon>Eukaryota</taxon>
        <taxon>Sar</taxon>
        <taxon>Stramenopiles</taxon>
        <taxon>Bigyra</taxon>
        <taxon>Opalozoa</taxon>
        <taxon>Bicosoecida</taxon>
        <taxon>Cafeteriaceae</taxon>
        <taxon>Cafeteria</taxon>
    </lineage>
</organism>
<gene>
    <name evidence="9" type="ORF">FNF28_00285</name>
    <name evidence="7" type="ORF">FNF29_00123</name>
    <name evidence="8" type="ORF">FNF31_04318</name>
</gene>
<dbReference type="PANTHER" id="PTHR16119">
    <property type="entry name" value="TRANSMEMBRANE PROTEIN 144"/>
    <property type="match status" value="1"/>
</dbReference>
<dbReference type="Pfam" id="PF07857">
    <property type="entry name" value="TMEM144"/>
    <property type="match status" value="1"/>
</dbReference>
<keyword evidence="10" id="KW-1185">Reference proteome</keyword>
<reference evidence="10 11" key="1">
    <citation type="submission" date="2019-07" db="EMBL/GenBank/DDBJ databases">
        <title>Genomes of Cafeteria roenbergensis.</title>
        <authorList>
            <person name="Fischer M.G."/>
            <person name="Hackl T."/>
            <person name="Roman M."/>
        </authorList>
    </citation>
    <scope>NUCLEOTIDE SEQUENCE [LARGE SCALE GENOMIC DNA]</scope>
    <source>
        <strain evidence="7 10">BVI</strain>
        <strain evidence="8 12">Cflag</strain>
        <strain evidence="9 11">RCC970-E3</strain>
    </source>
</reference>
<proteinExistence type="inferred from homology"/>
<evidence type="ECO:0000313" key="7">
    <source>
        <dbReference type="EMBL" id="KAA0157547.1"/>
    </source>
</evidence>
<evidence type="ECO:0000313" key="12">
    <source>
        <dbReference type="Proteomes" id="UP000325113"/>
    </source>
</evidence>
<evidence type="ECO:0008006" key="13">
    <source>
        <dbReference type="Google" id="ProtNLM"/>
    </source>
</evidence>
<dbReference type="EMBL" id="VLTL01000003">
    <property type="protein sequence ID" value="KAA0171968.1"/>
    <property type="molecule type" value="Genomic_DNA"/>
</dbReference>
<evidence type="ECO:0000256" key="4">
    <source>
        <dbReference type="ARBA" id="ARBA00022989"/>
    </source>
</evidence>
<accession>A0A5A8E3P2</accession>
<dbReference type="Proteomes" id="UP000324907">
    <property type="component" value="Unassembled WGS sequence"/>
</dbReference>
<keyword evidence="3 6" id="KW-0812">Transmembrane</keyword>
<evidence type="ECO:0000313" key="8">
    <source>
        <dbReference type="EMBL" id="KAA0160449.1"/>
    </source>
</evidence>
<name>A0A5A8E3P2_CAFRO</name>
<feature type="transmembrane region" description="Helical" evidence="6">
    <location>
        <begin position="268"/>
        <end position="288"/>
    </location>
</feature>
<feature type="transmembrane region" description="Helical" evidence="6">
    <location>
        <begin position="327"/>
        <end position="347"/>
    </location>
</feature>
<feature type="transmembrane region" description="Helical" evidence="6">
    <location>
        <begin position="94"/>
        <end position="115"/>
    </location>
</feature>
<evidence type="ECO:0000256" key="1">
    <source>
        <dbReference type="ARBA" id="ARBA00004141"/>
    </source>
</evidence>
<comment type="caution">
    <text evidence="9">The sequence shown here is derived from an EMBL/GenBank/DDBJ whole genome shotgun (WGS) entry which is preliminary data.</text>
</comment>